<dbReference type="InterPro" id="IPR000014">
    <property type="entry name" value="PAS"/>
</dbReference>
<dbReference type="InterPro" id="IPR013655">
    <property type="entry name" value="PAS_fold_3"/>
</dbReference>
<dbReference type="CDD" id="cd00130">
    <property type="entry name" value="PAS"/>
    <property type="match status" value="1"/>
</dbReference>
<protein>
    <recommendedName>
        <fullName evidence="1">diguanylate cyclase</fullName>
        <ecNumber evidence="1">2.7.7.65</ecNumber>
    </recommendedName>
</protein>
<feature type="domain" description="PAC" evidence="5">
    <location>
        <begin position="150"/>
        <end position="203"/>
    </location>
</feature>
<accession>A0ABY8CB70</accession>
<gene>
    <name evidence="7" type="ORF">NR989_00425</name>
</gene>
<dbReference type="InterPro" id="IPR000700">
    <property type="entry name" value="PAS-assoc_C"/>
</dbReference>
<keyword evidence="8" id="KW-1185">Reference proteome</keyword>
<evidence type="ECO:0000259" key="4">
    <source>
        <dbReference type="PROSITE" id="PS50112"/>
    </source>
</evidence>
<dbReference type="Gene3D" id="3.30.450.20">
    <property type="entry name" value="PAS domain"/>
    <property type="match status" value="1"/>
</dbReference>
<proteinExistence type="predicted"/>
<dbReference type="Pfam" id="PF08447">
    <property type="entry name" value="PAS_3"/>
    <property type="match status" value="1"/>
</dbReference>
<keyword evidence="3" id="KW-0472">Membrane</keyword>
<dbReference type="InterPro" id="IPR050469">
    <property type="entry name" value="Diguanylate_Cyclase"/>
</dbReference>
<dbReference type="SUPFAM" id="SSF55785">
    <property type="entry name" value="PYP-like sensor domain (PAS domain)"/>
    <property type="match status" value="1"/>
</dbReference>
<evidence type="ECO:0000259" key="6">
    <source>
        <dbReference type="PROSITE" id="PS50887"/>
    </source>
</evidence>
<dbReference type="PROSITE" id="PS50887">
    <property type="entry name" value="GGDEF"/>
    <property type="match status" value="1"/>
</dbReference>
<keyword evidence="3" id="KW-0812">Transmembrane</keyword>
<dbReference type="SMART" id="SM00086">
    <property type="entry name" value="PAC"/>
    <property type="match status" value="1"/>
</dbReference>
<dbReference type="SUPFAM" id="SSF55073">
    <property type="entry name" value="Nucleotide cyclase"/>
    <property type="match status" value="1"/>
</dbReference>
<feature type="domain" description="PAS" evidence="4">
    <location>
        <begin position="74"/>
        <end position="146"/>
    </location>
</feature>
<dbReference type="InterPro" id="IPR035965">
    <property type="entry name" value="PAS-like_dom_sf"/>
</dbReference>
<dbReference type="InterPro" id="IPR001610">
    <property type="entry name" value="PAC"/>
</dbReference>
<name>A0ABY8CB70_9GAMM</name>
<feature type="transmembrane region" description="Helical" evidence="3">
    <location>
        <begin position="43"/>
        <end position="61"/>
    </location>
</feature>
<evidence type="ECO:0000259" key="5">
    <source>
        <dbReference type="PROSITE" id="PS50113"/>
    </source>
</evidence>
<organism evidence="7 8">
    <name type="scientific">Thiomicrorhabdus lithotrophica</name>
    <dbReference type="NCBI Taxonomy" id="2949997"/>
    <lineage>
        <taxon>Bacteria</taxon>
        <taxon>Pseudomonadati</taxon>
        <taxon>Pseudomonadota</taxon>
        <taxon>Gammaproteobacteria</taxon>
        <taxon>Thiotrichales</taxon>
        <taxon>Piscirickettsiaceae</taxon>
        <taxon>Thiomicrorhabdus</taxon>
    </lineage>
</organism>
<dbReference type="PANTHER" id="PTHR45138:SF9">
    <property type="entry name" value="DIGUANYLATE CYCLASE DGCM-RELATED"/>
    <property type="match status" value="1"/>
</dbReference>
<dbReference type="PROSITE" id="PS50113">
    <property type="entry name" value="PAC"/>
    <property type="match status" value="1"/>
</dbReference>
<dbReference type="SMART" id="SM00091">
    <property type="entry name" value="PAS"/>
    <property type="match status" value="1"/>
</dbReference>
<evidence type="ECO:0000256" key="2">
    <source>
        <dbReference type="ARBA" id="ARBA00034247"/>
    </source>
</evidence>
<dbReference type="PANTHER" id="PTHR45138">
    <property type="entry name" value="REGULATORY COMPONENTS OF SENSORY TRANSDUCTION SYSTEM"/>
    <property type="match status" value="1"/>
</dbReference>
<dbReference type="SMART" id="SM00267">
    <property type="entry name" value="GGDEF"/>
    <property type="match status" value="1"/>
</dbReference>
<dbReference type="InterPro" id="IPR043128">
    <property type="entry name" value="Rev_trsase/Diguanyl_cyclase"/>
</dbReference>
<dbReference type="Gene3D" id="3.30.70.270">
    <property type="match status" value="1"/>
</dbReference>
<reference evidence="7 8" key="1">
    <citation type="submission" date="2022-06" db="EMBL/GenBank/DDBJ databases">
        <title>Thiomicrohabdus sp. nov, an obligately chemolithoautotrophic, sulfur-oxidizing bacterium isolated from beach of Guanyin Mountain. Amoy.</title>
        <authorList>
            <person name="Zhu H."/>
        </authorList>
    </citation>
    <scope>NUCLEOTIDE SEQUENCE [LARGE SCALE GENOMIC DNA]</scope>
    <source>
        <strain evidence="7 8">XGS-01</strain>
    </source>
</reference>
<dbReference type="RefSeq" id="WP_275594998.1">
    <property type="nucleotide sequence ID" value="NZ_CP102381.1"/>
</dbReference>
<dbReference type="InterPro" id="IPR029787">
    <property type="entry name" value="Nucleotide_cyclase"/>
</dbReference>
<dbReference type="CDD" id="cd01949">
    <property type="entry name" value="GGDEF"/>
    <property type="match status" value="1"/>
</dbReference>
<dbReference type="Proteomes" id="UP001222275">
    <property type="component" value="Chromosome"/>
</dbReference>
<dbReference type="Pfam" id="PF00990">
    <property type="entry name" value="GGDEF"/>
    <property type="match status" value="1"/>
</dbReference>
<evidence type="ECO:0000256" key="1">
    <source>
        <dbReference type="ARBA" id="ARBA00012528"/>
    </source>
</evidence>
<dbReference type="PROSITE" id="PS50112">
    <property type="entry name" value="PAS"/>
    <property type="match status" value="1"/>
</dbReference>
<dbReference type="InterPro" id="IPR000160">
    <property type="entry name" value="GGDEF_dom"/>
</dbReference>
<keyword evidence="3" id="KW-1133">Transmembrane helix</keyword>
<feature type="transmembrane region" description="Helical" evidence="3">
    <location>
        <begin position="12"/>
        <end position="37"/>
    </location>
</feature>
<dbReference type="NCBIfam" id="TIGR00229">
    <property type="entry name" value="sensory_box"/>
    <property type="match status" value="1"/>
</dbReference>
<dbReference type="EC" id="2.7.7.65" evidence="1"/>
<evidence type="ECO:0000313" key="8">
    <source>
        <dbReference type="Proteomes" id="UP001222275"/>
    </source>
</evidence>
<dbReference type="EMBL" id="CP102381">
    <property type="protein sequence ID" value="WEJ62742.1"/>
    <property type="molecule type" value="Genomic_DNA"/>
</dbReference>
<dbReference type="NCBIfam" id="TIGR00254">
    <property type="entry name" value="GGDEF"/>
    <property type="match status" value="1"/>
</dbReference>
<sequence>MNLNISSSTQIKIFGVILGVLVVSVFATLQHIMIFGVIKPNAYIIPAIVGSLSGFFIATWFSKLIEAKKEVENSHNRLKMILEGTEIGLWDWNPQTNDVKFDEQWCQLLGYSLEEIEPHFNSWESRVHPDDLQQCYKDIERYMNGETEFYSNVHRMKHKDGHWVYILDRGQIVEHDENNQPISFTGTHTDITHLKEVEQELEDSNKKLKRLTLIDGLTGLSNRRALQEYLIKEWAHWQRQQTPFSILMIDLDCFKDFNDTYGHVAGDDCLKQVANVLSTNVKRTNDIAARFGGEEFLIMLSGINSRDAIKIAEEIRTDIQNLAIPHSTSCCYSTVTVSIGVSSCDSDKPCDSYQHTIEEADKALYQAKEQGRNQTALYQY</sequence>
<feature type="domain" description="GGDEF" evidence="6">
    <location>
        <begin position="242"/>
        <end position="380"/>
    </location>
</feature>
<evidence type="ECO:0000256" key="3">
    <source>
        <dbReference type="SAM" id="Phobius"/>
    </source>
</evidence>
<comment type="catalytic activity">
    <reaction evidence="2">
        <text>2 GTP = 3',3'-c-di-GMP + 2 diphosphate</text>
        <dbReference type="Rhea" id="RHEA:24898"/>
        <dbReference type="ChEBI" id="CHEBI:33019"/>
        <dbReference type="ChEBI" id="CHEBI:37565"/>
        <dbReference type="ChEBI" id="CHEBI:58805"/>
        <dbReference type="EC" id="2.7.7.65"/>
    </reaction>
</comment>
<evidence type="ECO:0000313" key="7">
    <source>
        <dbReference type="EMBL" id="WEJ62742.1"/>
    </source>
</evidence>